<proteinExistence type="predicted"/>
<dbReference type="AlphaFoldDB" id="A0A0C2JY77"/>
<accession>A0A0C2JY77</accession>
<evidence type="ECO:0000313" key="2">
    <source>
        <dbReference type="EMBL" id="KII74448.1"/>
    </source>
</evidence>
<organism evidence="2 3">
    <name type="scientific">Thelohanellus kitauei</name>
    <name type="common">Myxosporean</name>
    <dbReference type="NCBI Taxonomy" id="669202"/>
    <lineage>
        <taxon>Eukaryota</taxon>
        <taxon>Metazoa</taxon>
        <taxon>Cnidaria</taxon>
        <taxon>Myxozoa</taxon>
        <taxon>Myxosporea</taxon>
        <taxon>Bivalvulida</taxon>
        <taxon>Platysporina</taxon>
        <taxon>Myxobolidae</taxon>
        <taxon>Thelohanellus</taxon>
    </lineage>
</organism>
<dbReference type="EMBL" id="JWZT01002275">
    <property type="protein sequence ID" value="KII69792.1"/>
    <property type="molecule type" value="Genomic_DNA"/>
</dbReference>
<evidence type="ECO:0008006" key="4">
    <source>
        <dbReference type="Google" id="ProtNLM"/>
    </source>
</evidence>
<dbReference type="EMBL" id="JWZT01000418">
    <property type="protein sequence ID" value="KII74448.1"/>
    <property type="molecule type" value="Genomic_DNA"/>
</dbReference>
<evidence type="ECO:0000313" key="3">
    <source>
        <dbReference type="Proteomes" id="UP000031668"/>
    </source>
</evidence>
<comment type="caution">
    <text evidence="2">The sequence shown here is derived from an EMBL/GenBank/DDBJ whole genome shotgun (WGS) entry which is preliminary data.</text>
</comment>
<keyword evidence="3" id="KW-1185">Reference proteome</keyword>
<dbReference type="Proteomes" id="UP000031668">
    <property type="component" value="Unassembled WGS sequence"/>
</dbReference>
<sequence length="166" mass="18479">MERSESAQISKIKERLDVQYDERIYVLKLVNIKKKSTATVSEYASKIKQLSPSAEANDASEAILIVLFVNRYTVRRQSLSGMPRSNVSVRTYRIVHCVVPQPKAIAGLTNSKEDINDFGDDGRYEPSYGTILLFENGKTELGMVSVTKGVGNIVHGEECTGRLHIT</sequence>
<evidence type="ECO:0000313" key="1">
    <source>
        <dbReference type="EMBL" id="KII69792.1"/>
    </source>
</evidence>
<name>A0A0C2JY77_THEKT</name>
<reference evidence="2 3" key="1">
    <citation type="journal article" date="2014" name="Genome Biol. Evol.">
        <title>The genome of the myxosporean Thelohanellus kitauei shows adaptations to nutrient acquisition within its fish host.</title>
        <authorList>
            <person name="Yang Y."/>
            <person name="Xiong J."/>
            <person name="Zhou Z."/>
            <person name="Huo F."/>
            <person name="Miao W."/>
            <person name="Ran C."/>
            <person name="Liu Y."/>
            <person name="Zhang J."/>
            <person name="Feng J."/>
            <person name="Wang M."/>
            <person name="Wang M."/>
            <person name="Wang L."/>
            <person name="Yao B."/>
        </authorList>
    </citation>
    <scope>NUCLEOTIDE SEQUENCE [LARGE SCALE GENOMIC DNA]</scope>
    <source>
        <strain evidence="2">Wuqing</strain>
    </source>
</reference>
<protein>
    <recommendedName>
        <fullName evidence="4">Retrotransposon gag domain-containing protein</fullName>
    </recommendedName>
</protein>
<gene>
    <name evidence="1" type="ORF">RF11_06360</name>
    <name evidence="2" type="ORF">RF11_14126</name>
</gene>